<dbReference type="EMBL" id="FORR01000011">
    <property type="protein sequence ID" value="SFJ51933.1"/>
    <property type="molecule type" value="Genomic_DNA"/>
</dbReference>
<name>A0A1I3RZC2_9BACL</name>
<gene>
    <name evidence="1" type="ORF">SAMN05421852_111105</name>
</gene>
<keyword evidence="2" id="KW-1185">Reference proteome</keyword>
<reference evidence="1 2" key="1">
    <citation type="submission" date="2016-10" db="EMBL/GenBank/DDBJ databases">
        <authorList>
            <person name="de Groot N.N."/>
        </authorList>
    </citation>
    <scope>NUCLEOTIDE SEQUENCE [LARGE SCALE GENOMIC DNA]</scope>
    <source>
        <strain evidence="1 2">DSM 44778</strain>
    </source>
</reference>
<organism evidence="1 2">
    <name type="scientific">Thermoflavimicrobium dichotomicum</name>
    <dbReference type="NCBI Taxonomy" id="46223"/>
    <lineage>
        <taxon>Bacteria</taxon>
        <taxon>Bacillati</taxon>
        <taxon>Bacillota</taxon>
        <taxon>Bacilli</taxon>
        <taxon>Bacillales</taxon>
        <taxon>Thermoactinomycetaceae</taxon>
        <taxon>Thermoflavimicrobium</taxon>
    </lineage>
</organism>
<dbReference type="Proteomes" id="UP000199545">
    <property type="component" value="Unassembled WGS sequence"/>
</dbReference>
<proteinExistence type="predicted"/>
<dbReference type="STRING" id="46223.SAMN05421852_111105"/>
<sequence length="63" mass="7061">MTLALQALGLKWLRIKGYVATTELTLPSNLHYNVIGYNQNGEICILVRLVWMITLETKNGIGT</sequence>
<evidence type="ECO:0000313" key="1">
    <source>
        <dbReference type="EMBL" id="SFJ51933.1"/>
    </source>
</evidence>
<evidence type="ECO:0000313" key="2">
    <source>
        <dbReference type="Proteomes" id="UP000199545"/>
    </source>
</evidence>
<dbReference type="AlphaFoldDB" id="A0A1I3RZC2"/>
<accession>A0A1I3RZC2</accession>
<protein>
    <submittedName>
        <fullName evidence="1">Uncharacterized protein</fullName>
    </submittedName>
</protein>